<dbReference type="InterPro" id="IPR000421">
    <property type="entry name" value="FA58C"/>
</dbReference>
<evidence type="ECO:0000313" key="4">
    <source>
        <dbReference type="EMBL" id="KAA6302205.1"/>
    </source>
</evidence>
<dbReference type="PROSITE" id="PS50022">
    <property type="entry name" value="FA58C_3"/>
    <property type="match status" value="1"/>
</dbReference>
<dbReference type="PANTHER" id="PTHR31339">
    <property type="entry name" value="PECTIN LYASE-RELATED"/>
    <property type="match status" value="1"/>
</dbReference>
<dbReference type="Pfam" id="PF12708">
    <property type="entry name" value="Pect-lyase_RHGA_epim"/>
    <property type="match status" value="2"/>
</dbReference>
<sequence>MFMNHKLWSILFFLLCSGLLLHAQDWQLVSSPYPTPDAFVAAYNVKDYGATGDGVTDDTKAIQAVLDKLKFGKSSNNTDYNGGGVVYIPEGRYVIKSTITIPRGVTLRGDWEQPMKGQPIKGTILLSYVGKYSTGLPPLLMLSSTSAVMGLAIWYPEQDPNKVTAYSPAICLGLSTDGWEGQSMSARNITLVNAYEGIVFQRKYKDSGASPNVYNIYGTPLHTGVEIDCISDVGRIEWIDFSPDYWSGSGLPNSPQKGSGFENYIYDNATGILMMKNDWSYTCYVNVEGYKNGFHSSKSTNSGVRGPNGHNYNMAFRNCKNGVYFSGIANSGIMFTNITTENCENGFAIDALEDQSSINLVHINNCNIHATNNAIFSDKASKAYVILHQTKVRKGAVDIRSGSFSSTDADYTNDFPHLTIGMDARVILTGNRFTDNTQINNRSQFESKIDHTPMNLSPLPAFPRVHPEEQKQKPDRHAFYLATAEPFNAKGDAVTDNTSAIQAAMDQAKLDGGGVVFLPPGKYKVSGHLVIPTGVELRGSVDIRSTPNTPGSTLEPYADRNNENGEPFLKLSEGSGIRGIVFNYPEQISGNLPNAATYPYTIQGLGKDIYIINIGIRGVYKGVDLFSHKCDNHYVDYLAGHALVEALKVGGNSENGLICNLQFNALSYAGGYAWKFGSWPNSTTDDGGIAAAATYQYSLNYMDFIVADDCKDLVLYNNFIYGNHRGTVFTSSTGKGASGIAMGHAIDGSRRAFCFESLAPEGFNFINSQIVALRENENDQISSFIETSSSLEGKGKATLFSCNYWGNASRALNLNGGTLDLYLSNFVNTGEAGFARISNNAKLNVINSVIRPRNPLLTGTLGNVSFRSSITDSEGFSTTNVSLWENNLSFYPIFHPDESSNDRSQWIANASVNASDAAKAIDQSSATRWTSGKQTDNSGCWFTVDMITARQFNKIMMEHTQSSNDFPESFQVYVSNDGIDWGEAVYSGLGSGGGFTPCEFATQTARHIKVVMTALLKTQHWSIHEFYVLYDQNLEPTAIPPVSMVQERSHKIAVINGQLLLIGLEGISVVSIYTASGQRVMPPTETRSSLPLLLQRGTYIVHIKNGNTSYTEKLIL</sequence>
<dbReference type="InterPro" id="IPR008979">
    <property type="entry name" value="Galactose-bd-like_sf"/>
</dbReference>
<keyword evidence="2" id="KW-0732">Signal</keyword>
<protein>
    <recommendedName>
        <fullName evidence="3">F5/8 type C domain-containing protein</fullName>
    </recommendedName>
</protein>
<evidence type="ECO:0000313" key="5">
    <source>
        <dbReference type="Proteomes" id="UP000324575"/>
    </source>
</evidence>
<feature type="chain" id="PRO_5024300712" description="F5/8 type C domain-containing protein" evidence="2">
    <location>
        <begin position="24"/>
        <end position="1116"/>
    </location>
</feature>
<accession>A0A5M8P196</accession>
<dbReference type="Gene3D" id="2.60.120.260">
    <property type="entry name" value="Galactose-binding domain-like"/>
    <property type="match status" value="1"/>
</dbReference>
<evidence type="ECO:0000256" key="1">
    <source>
        <dbReference type="SAM" id="MobiDB-lite"/>
    </source>
</evidence>
<dbReference type="InterPro" id="IPR011050">
    <property type="entry name" value="Pectin_lyase_fold/virulence"/>
</dbReference>
<dbReference type="Proteomes" id="UP000324575">
    <property type="component" value="Unassembled WGS sequence"/>
</dbReference>
<dbReference type="InterPro" id="IPR012334">
    <property type="entry name" value="Pectin_lyas_fold"/>
</dbReference>
<dbReference type="NCBIfam" id="TIGR04183">
    <property type="entry name" value="Por_Secre_tail"/>
    <property type="match status" value="1"/>
</dbReference>
<reference evidence="4 5" key="1">
    <citation type="submission" date="2019-03" db="EMBL/GenBank/DDBJ databases">
        <title>Single cell metagenomics reveals metabolic interactions within the superorganism composed of flagellate Streblomastix strix and complex community of Bacteroidetes bacteria on its surface.</title>
        <authorList>
            <person name="Treitli S.C."/>
            <person name="Kolisko M."/>
            <person name="Husnik F."/>
            <person name="Keeling P."/>
            <person name="Hampl V."/>
        </authorList>
    </citation>
    <scope>NUCLEOTIDE SEQUENCE [LARGE SCALE GENOMIC DNA]</scope>
    <source>
        <strain evidence="4">St1</strain>
    </source>
</reference>
<evidence type="ECO:0000256" key="2">
    <source>
        <dbReference type="SAM" id="SignalP"/>
    </source>
</evidence>
<dbReference type="AlphaFoldDB" id="A0A5M8P196"/>
<dbReference type="SUPFAM" id="SSF49785">
    <property type="entry name" value="Galactose-binding domain-like"/>
    <property type="match status" value="1"/>
</dbReference>
<dbReference type="InterPro" id="IPR026444">
    <property type="entry name" value="Secre_tail"/>
</dbReference>
<name>A0A5M8P196_9BACT</name>
<dbReference type="SUPFAM" id="SSF51126">
    <property type="entry name" value="Pectin lyase-like"/>
    <property type="match status" value="2"/>
</dbReference>
<feature type="compositionally biased region" description="Polar residues" evidence="1">
    <location>
        <begin position="543"/>
        <end position="552"/>
    </location>
</feature>
<organism evidence="4 5">
    <name type="scientific">Candidatus Ordinivivax streblomastigis</name>
    <dbReference type="NCBI Taxonomy" id="2540710"/>
    <lineage>
        <taxon>Bacteria</taxon>
        <taxon>Pseudomonadati</taxon>
        <taxon>Bacteroidota</taxon>
        <taxon>Bacteroidia</taxon>
        <taxon>Bacteroidales</taxon>
        <taxon>Candidatus Ordinivivax</taxon>
    </lineage>
</organism>
<dbReference type="PANTHER" id="PTHR31339:SF9">
    <property type="entry name" value="PLASMIN AND FIBRONECTIN-BINDING PROTEIN A"/>
    <property type="match status" value="1"/>
</dbReference>
<dbReference type="Pfam" id="PF00754">
    <property type="entry name" value="F5_F8_type_C"/>
    <property type="match status" value="1"/>
</dbReference>
<feature type="region of interest" description="Disordered" evidence="1">
    <location>
        <begin position="542"/>
        <end position="565"/>
    </location>
</feature>
<dbReference type="InterPro" id="IPR024535">
    <property type="entry name" value="RHGA/B-epi-like_pectate_lyase"/>
</dbReference>
<gene>
    <name evidence="4" type="ORF">EZS26_001565</name>
</gene>
<dbReference type="EMBL" id="SNRX01000009">
    <property type="protein sequence ID" value="KAA6302205.1"/>
    <property type="molecule type" value="Genomic_DNA"/>
</dbReference>
<feature type="signal peptide" evidence="2">
    <location>
        <begin position="1"/>
        <end position="23"/>
    </location>
</feature>
<proteinExistence type="predicted"/>
<dbReference type="Gene3D" id="2.160.20.10">
    <property type="entry name" value="Single-stranded right-handed beta-helix, Pectin lyase-like"/>
    <property type="match status" value="3"/>
</dbReference>
<evidence type="ECO:0000259" key="3">
    <source>
        <dbReference type="PROSITE" id="PS50022"/>
    </source>
</evidence>
<dbReference type="InterPro" id="IPR051801">
    <property type="entry name" value="GH28_Enzymes"/>
</dbReference>
<feature type="domain" description="F5/8 type C" evidence="3">
    <location>
        <begin position="876"/>
        <end position="981"/>
    </location>
</feature>
<comment type="caution">
    <text evidence="4">The sequence shown here is derived from an EMBL/GenBank/DDBJ whole genome shotgun (WGS) entry which is preliminary data.</text>
</comment>